<dbReference type="EMBL" id="JABBHF010000003">
    <property type="protein sequence ID" value="NMH87295.1"/>
    <property type="molecule type" value="Genomic_DNA"/>
</dbReference>
<accession>A0ABX1RY82</accession>
<keyword evidence="3" id="KW-1185">Reference proteome</keyword>
<feature type="domain" description="DUF2268" evidence="1">
    <location>
        <begin position="119"/>
        <end position="239"/>
    </location>
</feature>
<evidence type="ECO:0000313" key="2">
    <source>
        <dbReference type="EMBL" id="NMH87295.1"/>
    </source>
</evidence>
<sequence length="244" mass="27352">MKILKGFILIVFMFCSVTCNSKKTQLGQVEILFQEDSLKFTESQKIFIRELINKSGEEVRNVLPNLPDSIKVVVESVNWDLDRVGGVTGRTEWNSPPTIAVQLSNSYHGGIVDSLELGIRSVVFHEFHHLARGWAIYDNKFGYGIPNAMVNEGLAVVFAEIQTGYICDENSFTNETDSWVKEILDLPLDASYNKWVMGEHPDGRTSIGYRAGNYLIRKAMKKSGKSIIELSALKPNEIISLAGY</sequence>
<gene>
    <name evidence="2" type="ORF">HHX25_07245</name>
</gene>
<reference evidence="2 3" key="1">
    <citation type="submission" date="2020-04" db="EMBL/GenBank/DDBJ databases">
        <title>A Flavivirga sp. nov.</title>
        <authorList>
            <person name="Sun X."/>
        </authorList>
    </citation>
    <scope>NUCLEOTIDE SEQUENCE [LARGE SCALE GENOMIC DNA]</scope>
    <source>
        <strain evidence="2 3">Y03</strain>
    </source>
</reference>
<protein>
    <submittedName>
        <fullName evidence="2">DUF2268 domain-containing protein</fullName>
    </submittedName>
</protein>
<organism evidence="2 3">
    <name type="scientific">Flavivirga algicola</name>
    <dbReference type="NCBI Taxonomy" id="2729136"/>
    <lineage>
        <taxon>Bacteria</taxon>
        <taxon>Pseudomonadati</taxon>
        <taxon>Bacteroidota</taxon>
        <taxon>Flavobacteriia</taxon>
        <taxon>Flavobacteriales</taxon>
        <taxon>Flavobacteriaceae</taxon>
        <taxon>Flavivirga</taxon>
    </lineage>
</organism>
<dbReference type="Pfam" id="PF10026">
    <property type="entry name" value="DUF2268"/>
    <property type="match status" value="1"/>
</dbReference>
<proteinExistence type="predicted"/>
<dbReference type="RefSeq" id="WP_169671649.1">
    <property type="nucleotide sequence ID" value="NZ_JABBHF010000003.1"/>
</dbReference>
<name>A0ABX1RY82_9FLAO</name>
<evidence type="ECO:0000313" key="3">
    <source>
        <dbReference type="Proteomes" id="UP000746690"/>
    </source>
</evidence>
<dbReference type="InterPro" id="IPR018728">
    <property type="entry name" value="DUF2268"/>
</dbReference>
<evidence type="ECO:0000259" key="1">
    <source>
        <dbReference type="Pfam" id="PF10026"/>
    </source>
</evidence>
<dbReference type="Proteomes" id="UP000746690">
    <property type="component" value="Unassembled WGS sequence"/>
</dbReference>
<comment type="caution">
    <text evidence="2">The sequence shown here is derived from an EMBL/GenBank/DDBJ whole genome shotgun (WGS) entry which is preliminary data.</text>
</comment>